<feature type="transmembrane region" description="Helical" evidence="1">
    <location>
        <begin position="99"/>
        <end position="121"/>
    </location>
</feature>
<accession>A0A285TLN8</accession>
<dbReference type="AlphaFoldDB" id="A0A285TLN8"/>
<feature type="chain" id="PRO_5013261751" evidence="2">
    <location>
        <begin position="34"/>
        <end position="122"/>
    </location>
</feature>
<keyword evidence="1" id="KW-0472">Membrane</keyword>
<name>A0A285TLN8_9PROT</name>
<evidence type="ECO:0000256" key="1">
    <source>
        <dbReference type="SAM" id="Phobius"/>
    </source>
</evidence>
<reference evidence="3 4" key="1">
    <citation type="submission" date="2017-08" db="EMBL/GenBank/DDBJ databases">
        <authorList>
            <person name="de Groot N.N."/>
        </authorList>
    </citation>
    <scope>NUCLEOTIDE SEQUENCE [LARGE SCALE GENOMIC DNA]</scope>
    <source>
        <strain evidence="3 4">USBA 78</strain>
    </source>
</reference>
<dbReference type="EMBL" id="OBMM01000003">
    <property type="protein sequence ID" value="SOC21391.1"/>
    <property type="molecule type" value="Genomic_DNA"/>
</dbReference>
<evidence type="ECO:0000313" key="4">
    <source>
        <dbReference type="Proteomes" id="UP000219068"/>
    </source>
</evidence>
<evidence type="ECO:0000313" key="3">
    <source>
        <dbReference type="EMBL" id="SOC21391.1"/>
    </source>
</evidence>
<keyword evidence="1" id="KW-0812">Transmembrane</keyword>
<proteinExistence type="predicted"/>
<sequence>MQVTTLNKRMSFKYVFLAMILALSIADVNVSNASAISDEKFEALKTSDSATLRTVSQQIDNLSSELGMSRDEFVASPGGQVLIAAIEENAESYSKADELLLAFTHAFLVTLLIIALAVAVFA</sequence>
<gene>
    <name evidence="3" type="ORF">SAMN05428964_103392</name>
</gene>
<dbReference type="Proteomes" id="UP000219068">
    <property type="component" value="Unassembled WGS sequence"/>
</dbReference>
<protein>
    <submittedName>
        <fullName evidence="3">Uncharacterized protein</fullName>
    </submittedName>
</protein>
<keyword evidence="1" id="KW-1133">Transmembrane helix</keyword>
<organism evidence="3 4">
    <name type="scientific">Thalassospira xiamenensis</name>
    <dbReference type="NCBI Taxonomy" id="220697"/>
    <lineage>
        <taxon>Bacteria</taxon>
        <taxon>Pseudomonadati</taxon>
        <taxon>Pseudomonadota</taxon>
        <taxon>Alphaproteobacteria</taxon>
        <taxon>Rhodospirillales</taxon>
        <taxon>Thalassospiraceae</taxon>
        <taxon>Thalassospira</taxon>
    </lineage>
</organism>
<evidence type="ECO:0000256" key="2">
    <source>
        <dbReference type="SAM" id="SignalP"/>
    </source>
</evidence>
<keyword evidence="2" id="KW-0732">Signal</keyword>
<feature type="signal peptide" evidence="2">
    <location>
        <begin position="1"/>
        <end position="33"/>
    </location>
</feature>